<evidence type="ECO:0000313" key="4">
    <source>
        <dbReference type="Proteomes" id="UP000325606"/>
    </source>
</evidence>
<sequence length="254" mass="28536">MKLHFQRSGQGNPLVILHGLFGTLENWGAQVKLLTEHFDVIAVDLRNHGRSPHSAEMSYPLMAADVLELLDDLGLDRVDMIGHSMGGKVAMQLAMHQPERLNKLMVVDIAPVSYAHDHDEVFSGLFSVKLDQLHSRSDADTQLKQHIDNPAIRAFLLKNLYRNQDKAFTWRMNLNALKNNYDAIAAAPEGSPFSGQVRFIKGGQSHYLQPEYSQQVKQLFPEADVKVIADAGHWPHAEKPAIFFRLVMGFFLAS</sequence>
<reference evidence="3 4" key="1">
    <citation type="submission" date="2019-09" db="EMBL/GenBank/DDBJ databases">
        <title>Nitrincola iocasae sp. nov., a bacterium isolated from the sediment collected at a cold seep field in South China Sea.</title>
        <authorList>
            <person name="Zhang H."/>
            <person name="Wang H."/>
            <person name="Li C."/>
        </authorList>
    </citation>
    <scope>NUCLEOTIDE SEQUENCE [LARGE SCALE GENOMIC DNA]</scope>
    <source>
        <strain evidence="3 4">KXZD1103</strain>
    </source>
</reference>
<name>A0A5J6LB55_9GAMM</name>
<proteinExistence type="predicted"/>
<dbReference type="SUPFAM" id="SSF53474">
    <property type="entry name" value="alpha/beta-Hydrolases"/>
    <property type="match status" value="1"/>
</dbReference>
<keyword evidence="4" id="KW-1185">Reference proteome</keyword>
<keyword evidence="1 3" id="KW-0378">Hydrolase</keyword>
<dbReference type="PANTHER" id="PTHR46118:SF4">
    <property type="entry name" value="PROTEIN ABHD11"/>
    <property type="match status" value="1"/>
</dbReference>
<dbReference type="RefSeq" id="WP_151053660.1">
    <property type="nucleotide sequence ID" value="NZ_CP044222.1"/>
</dbReference>
<dbReference type="Pfam" id="PF00561">
    <property type="entry name" value="Abhydrolase_1"/>
    <property type="match status" value="1"/>
</dbReference>
<dbReference type="EMBL" id="CP044222">
    <property type="protein sequence ID" value="QEW05616.1"/>
    <property type="molecule type" value="Genomic_DNA"/>
</dbReference>
<protein>
    <submittedName>
        <fullName evidence="3">Alpha/beta fold hydrolase</fullName>
    </submittedName>
</protein>
<dbReference type="PANTHER" id="PTHR46118">
    <property type="entry name" value="PROTEIN ABHD11"/>
    <property type="match status" value="1"/>
</dbReference>
<dbReference type="KEGG" id="nik:F5I99_03415"/>
<feature type="domain" description="AB hydrolase-1" evidence="2">
    <location>
        <begin position="12"/>
        <end position="240"/>
    </location>
</feature>
<evidence type="ECO:0000259" key="2">
    <source>
        <dbReference type="Pfam" id="PF00561"/>
    </source>
</evidence>
<evidence type="ECO:0000256" key="1">
    <source>
        <dbReference type="ARBA" id="ARBA00022801"/>
    </source>
</evidence>
<dbReference type="PRINTS" id="PR00111">
    <property type="entry name" value="ABHYDROLASE"/>
</dbReference>
<dbReference type="InterPro" id="IPR029058">
    <property type="entry name" value="AB_hydrolase_fold"/>
</dbReference>
<accession>A0A5J6LB55</accession>
<gene>
    <name evidence="3" type="ORF">F5I99_03415</name>
</gene>
<dbReference type="Gene3D" id="3.40.50.1820">
    <property type="entry name" value="alpha/beta hydrolase"/>
    <property type="match status" value="1"/>
</dbReference>
<dbReference type="Proteomes" id="UP000325606">
    <property type="component" value="Chromosome"/>
</dbReference>
<evidence type="ECO:0000313" key="3">
    <source>
        <dbReference type="EMBL" id="QEW05616.1"/>
    </source>
</evidence>
<dbReference type="PRINTS" id="PR00412">
    <property type="entry name" value="EPOXHYDRLASE"/>
</dbReference>
<dbReference type="InterPro" id="IPR000639">
    <property type="entry name" value="Epox_hydrolase-like"/>
</dbReference>
<dbReference type="GO" id="GO:0016787">
    <property type="term" value="F:hydrolase activity"/>
    <property type="evidence" value="ECO:0007669"/>
    <property type="project" value="UniProtKB-KW"/>
</dbReference>
<dbReference type="InterPro" id="IPR000073">
    <property type="entry name" value="AB_hydrolase_1"/>
</dbReference>
<organism evidence="3 4">
    <name type="scientific">Nitrincola iocasae</name>
    <dbReference type="NCBI Taxonomy" id="2614693"/>
    <lineage>
        <taxon>Bacteria</taxon>
        <taxon>Pseudomonadati</taxon>
        <taxon>Pseudomonadota</taxon>
        <taxon>Gammaproteobacteria</taxon>
        <taxon>Oceanospirillales</taxon>
        <taxon>Oceanospirillaceae</taxon>
        <taxon>Nitrincola</taxon>
    </lineage>
</organism>
<dbReference type="AlphaFoldDB" id="A0A5J6LB55"/>